<dbReference type="Proteomes" id="UP000299367">
    <property type="component" value="Unassembled WGS sequence"/>
</dbReference>
<dbReference type="EMBL" id="BJCF01000015">
    <property type="protein sequence ID" value="GCL42032.1"/>
    <property type="molecule type" value="Genomic_DNA"/>
</dbReference>
<comment type="caution">
    <text evidence="2">The sequence shown here is derived from an EMBL/GenBank/DDBJ whole genome shotgun (WGS) entry which is preliminary data.</text>
</comment>
<dbReference type="AlphaFoldDB" id="A0A480ABW9"/>
<dbReference type="OrthoDB" id="560533at2"/>
<evidence type="ECO:0000256" key="1">
    <source>
        <dbReference type="SAM" id="Phobius"/>
    </source>
</evidence>
<evidence type="ECO:0000313" key="2">
    <source>
        <dbReference type="EMBL" id="GCL42032.1"/>
    </source>
</evidence>
<reference evidence="3" key="1">
    <citation type="submission" date="2019-02" db="EMBL/GenBank/DDBJ databases">
        <title>Draft genome sequence of Dolichospermum planctonicum NIES-80.</title>
        <authorList>
            <person name="Yamaguchi H."/>
            <person name="Suzuki S."/>
            <person name="Kawachi M."/>
        </authorList>
    </citation>
    <scope>NUCLEOTIDE SEQUENCE [LARGE SCALE GENOMIC DNA]</scope>
    <source>
        <strain evidence="3">NIES-80</strain>
    </source>
</reference>
<name>A0A480ABW9_9CYAN</name>
<accession>A0A480ABW9</accession>
<feature type="transmembrane region" description="Helical" evidence="1">
    <location>
        <begin position="84"/>
        <end position="108"/>
    </location>
</feature>
<organism evidence="2 3">
    <name type="scientific">Dolichospermum planctonicum</name>
    <dbReference type="NCBI Taxonomy" id="136072"/>
    <lineage>
        <taxon>Bacteria</taxon>
        <taxon>Bacillati</taxon>
        <taxon>Cyanobacteriota</taxon>
        <taxon>Cyanophyceae</taxon>
        <taxon>Nostocales</taxon>
        <taxon>Aphanizomenonaceae</taxon>
        <taxon>Dolichospermum</taxon>
    </lineage>
</organism>
<dbReference type="RefSeq" id="WP_137907695.1">
    <property type="nucleotide sequence ID" value="NZ_BJCF01000015.1"/>
</dbReference>
<keyword evidence="1" id="KW-0472">Membrane</keyword>
<proteinExistence type="predicted"/>
<evidence type="ECO:0000313" key="3">
    <source>
        <dbReference type="Proteomes" id="UP000299367"/>
    </source>
</evidence>
<keyword evidence="1" id="KW-1133">Transmembrane helix</keyword>
<keyword evidence="1" id="KW-0812">Transmembrane</keyword>
<sequence>MDNSPIRSKSLNFQEDYPCPVCRIGKISQMPMMEAMCCDFCHEILTVNLELQQVKMPSREPPLVWHWNGFKWTQAQLLGVELGWGYSLAAIAFVILPTTLIGITVYCFPPAADDFFTWIPLIWTVLTFLSHLAIIVWIVIEVYRVPVVAYLQAIGRWRNGLIR</sequence>
<protein>
    <submittedName>
        <fullName evidence="2">Uncharacterized protein</fullName>
    </submittedName>
</protein>
<gene>
    <name evidence="2" type="ORF">NIES80_17330</name>
</gene>
<feature type="transmembrane region" description="Helical" evidence="1">
    <location>
        <begin position="115"/>
        <end position="140"/>
    </location>
</feature>